<proteinExistence type="predicted"/>
<keyword evidence="4" id="KW-1185">Reference proteome</keyword>
<sequence>MNDSSKTFRTKQNKFNSKSNLQNVRSDFTNGIRNIQNRLKTNEENVMKSAAEITKEFYEAFQKKDATKMGTLYSDSVIFNDPVFNNLNATEARGMWQMLISRGKDLELKFGEIQSEGDTGKVTWEAYYTFSKTGKKVHNVIQAELVCKDGKIIKHTDRFGFYRWSRQALGLPGLLFGFLPFLKNKIRTEARKGLDLYLKRQK</sequence>
<evidence type="ECO:0000256" key="1">
    <source>
        <dbReference type="SAM" id="MobiDB-lite"/>
    </source>
</evidence>
<dbReference type="SUPFAM" id="SSF54427">
    <property type="entry name" value="NTF2-like"/>
    <property type="match status" value="1"/>
</dbReference>
<feature type="region of interest" description="Disordered" evidence="1">
    <location>
        <begin position="1"/>
        <end position="20"/>
    </location>
</feature>
<feature type="domain" description="SnoaL-like" evidence="2">
    <location>
        <begin position="55"/>
        <end position="155"/>
    </location>
</feature>
<dbReference type="Gene3D" id="3.10.450.50">
    <property type="match status" value="1"/>
</dbReference>
<reference evidence="3 4" key="1">
    <citation type="submission" date="2013-01" db="EMBL/GenBank/DDBJ databases">
        <authorList>
            <person name="Harkins D.M."/>
            <person name="Durkin A.S."/>
            <person name="Brinkac L.M."/>
            <person name="Haft D.H."/>
            <person name="Selengut J.D."/>
            <person name="Sanka R."/>
            <person name="DePew J."/>
            <person name="Purushe J."/>
            <person name="Whelen A.C."/>
            <person name="Vinetz J.M."/>
            <person name="Sutton G.G."/>
            <person name="Nierman W.C."/>
            <person name="Fouts D.E."/>
        </authorList>
    </citation>
    <scope>NUCLEOTIDE SEQUENCE [LARGE SCALE GENOMIC DNA]</scope>
    <source>
        <strain evidence="3 4">2007001578</strain>
    </source>
</reference>
<evidence type="ECO:0000313" key="4">
    <source>
        <dbReference type="Proteomes" id="UP000012099"/>
    </source>
</evidence>
<dbReference type="InterPro" id="IPR037401">
    <property type="entry name" value="SnoaL-like"/>
</dbReference>
<dbReference type="Proteomes" id="UP000012099">
    <property type="component" value="Unassembled WGS sequence"/>
</dbReference>
<accession>A0ABN0IW47</accession>
<evidence type="ECO:0000259" key="2">
    <source>
        <dbReference type="Pfam" id="PF12680"/>
    </source>
</evidence>
<evidence type="ECO:0000313" key="3">
    <source>
        <dbReference type="EMBL" id="EMM98511.1"/>
    </source>
</evidence>
<dbReference type="EMBL" id="AHMH02000151">
    <property type="protein sequence ID" value="EMM98511.1"/>
    <property type="molecule type" value="Genomic_DNA"/>
</dbReference>
<organism evidence="3 4">
    <name type="scientific">Leptospira noguchii str. 2007001578</name>
    <dbReference type="NCBI Taxonomy" id="1049974"/>
    <lineage>
        <taxon>Bacteria</taxon>
        <taxon>Pseudomonadati</taxon>
        <taxon>Spirochaetota</taxon>
        <taxon>Spirochaetia</taxon>
        <taxon>Leptospirales</taxon>
        <taxon>Leptospiraceae</taxon>
        <taxon>Leptospira</taxon>
    </lineage>
</organism>
<dbReference type="Pfam" id="PF12680">
    <property type="entry name" value="SnoaL_2"/>
    <property type="match status" value="1"/>
</dbReference>
<dbReference type="InterPro" id="IPR032710">
    <property type="entry name" value="NTF2-like_dom_sf"/>
</dbReference>
<name>A0ABN0IW47_9LEPT</name>
<protein>
    <submittedName>
        <fullName evidence="3">SnoaL-like domain protein</fullName>
    </submittedName>
</protein>
<comment type="caution">
    <text evidence="3">The sequence shown here is derived from an EMBL/GenBank/DDBJ whole genome shotgun (WGS) entry which is preliminary data.</text>
</comment>
<gene>
    <name evidence="3" type="ORF">LEP1GSC035_2587</name>
</gene>